<feature type="region of interest" description="Disordered" evidence="6">
    <location>
        <begin position="401"/>
        <end position="425"/>
    </location>
</feature>
<dbReference type="InterPro" id="IPR050723">
    <property type="entry name" value="CFA/CMAS"/>
</dbReference>
<dbReference type="OrthoDB" id="9782855at2"/>
<dbReference type="Gene3D" id="3.40.50.150">
    <property type="entry name" value="Vaccinia Virus protein VP39"/>
    <property type="match status" value="1"/>
</dbReference>
<dbReference type="GO" id="GO:0008168">
    <property type="term" value="F:methyltransferase activity"/>
    <property type="evidence" value="ECO:0007669"/>
    <property type="project" value="UniProtKB-KW"/>
</dbReference>
<dbReference type="PANTHER" id="PTHR43667">
    <property type="entry name" value="CYCLOPROPANE-FATTY-ACYL-PHOSPHOLIPID SYNTHASE"/>
    <property type="match status" value="1"/>
</dbReference>
<dbReference type="PANTHER" id="PTHR43667:SF1">
    <property type="entry name" value="CYCLOPROPANE-FATTY-ACYL-PHOSPHOLIPID SYNTHASE"/>
    <property type="match status" value="1"/>
</dbReference>
<evidence type="ECO:0000256" key="1">
    <source>
        <dbReference type="ARBA" id="ARBA00010815"/>
    </source>
</evidence>
<dbReference type="GO" id="GO:0008610">
    <property type="term" value="P:lipid biosynthetic process"/>
    <property type="evidence" value="ECO:0007669"/>
    <property type="project" value="InterPro"/>
</dbReference>
<keyword evidence="8" id="KW-1185">Reference proteome</keyword>
<evidence type="ECO:0000256" key="2">
    <source>
        <dbReference type="ARBA" id="ARBA00022603"/>
    </source>
</evidence>
<evidence type="ECO:0000313" key="8">
    <source>
        <dbReference type="Proteomes" id="UP000433652"/>
    </source>
</evidence>
<gene>
    <name evidence="7" type="ORF">GRI89_06680</name>
</gene>
<dbReference type="PIRSF" id="PIRSF003085">
    <property type="entry name" value="CMAS"/>
    <property type="match status" value="1"/>
</dbReference>
<feature type="compositionally biased region" description="Basic and acidic residues" evidence="6">
    <location>
        <begin position="416"/>
        <end position="425"/>
    </location>
</feature>
<accession>A0A6I4SY23</accession>
<dbReference type="AlphaFoldDB" id="A0A6I4SY23"/>
<dbReference type="RefSeq" id="WP_159793432.1">
    <property type="nucleotide sequence ID" value="NZ_WTYM01000033.1"/>
</dbReference>
<dbReference type="InterPro" id="IPR029063">
    <property type="entry name" value="SAM-dependent_MTases_sf"/>
</dbReference>
<evidence type="ECO:0000256" key="5">
    <source>
        <dbReference type="ARBA" id="ARBA00023098"/>
    </source>
</evidence>
<evidence type="ECO:0000313" key="7">
    <source>
        <dbReference type="EMBL" id="MXO59222.1"/>
    </source>
</evidence>
<dbReference type="Proteomes" id="UP000433652">
    <property type="component" value="Unassembled WGS sequence"/>
</dbReference>
<evidence type="ECO:0000256" key="3">
    <source>
        <dbReference type="ARBA" id="ARBA00022679"/>
    </source>
</evidence>
<dbReference type="SUPFAM" id="SSF53335">
    <property type="entry name" value="S-adenosyl-L-methionine-dependent methyltransferases"/>
    <property type="match status" value="1"/>
</dbReference>
<reference evidence="7 8" key="1">
    <citation type="submission" date="2019-12" db="EMBL/GenBank/DDBJ databases">
        <title>Genomic-based taxomic classification of the family Erythrobacteraceae.</title>
        <authorList>
            <person name="Xu L."/>
        </authorList>
    </citation>
    <scope>NUCLEOTIDE SEQUENCE [LARGE SCALE GENOMIC DNA]</scope>
    <source>
        <strain evidence="7 8">MCCC 1K01500</strain>
    </source>
</reference>
<organism evidence="7 8">
    <name type="scientific">Croceibacterium salegens</name>
    <dbReference type="NCBI Taxonomy" id="1737568"/>
    <lineage>
        <taxon>Bacteria</taxon>
        <taxon>Pseudomonadati</taxon>
        <taxon>Pseudomonadota</taxon>
        <taxon>Alphaproteobacteria</taxon>
        <taxon>Sphingomonadales</taxon>
        <taxon>Erythrobacteraceae</taxon>
        <taxon>Croceibacterium</taxon>
    </lineage>
</organism>
<sequence length="425" mass="49034">MWLLDKFLNKAIRQGRLVITDHDGKVYEYGPGGGEEIRVRLTNRKAANHIARYPQVGAGEAYMWGWLTVEEPNDIRDMILFVTANAKRLGSTSLQPKSQLRKTAQKLIAKADGINLRGKARKNAEHTYNLTRRLYELFLDEDRQYTMGYYRDTSNSIEKAQLDKKAHMAAKMNIKPGMKVLDIGCGWGGFALYLHQHYGCEVLGVALAPDQIAFCKERAKAEGVADKVKFALMDYRDVEGEFDRISSVGLLEHVGTAHYPQFFSHTAKLLKPDGVMFSHCCGRAGPPGFTDAWTRKYIFPGGYIPALSELVTQSEQHGWQVMDVEAMRFHYSHTLEEWYNRTVMHQDEIVEMYDEEFYRMWLFYLAGAEQSFRHGNMVNWQLVYVKDREAIPMTREFMHEESERLRESEDPPAWHLDPELREAAE</sequence>
<comment type="caution">
    <text evidence="7">The sequence shown here is derived from an EMBL/GenBank/DDBJ whole genome shotgun (WGS) entry which is preliminary data.</text>
</comment>
<keyword evidence="2 7" id="KW-0489">Methyltransferase</keyword>
<keyword evidence="5" id="KW-0443">Lipid metabolism</keyword>
<keyword evidence="3 7" id="KW-0808">Transferase</keyword>
<evidence type="ECO:0000256" key="6">
    <source>
        <dbReference type="SAM" id="MobiDB-lite"/>
    </source>
</evidence>
<protein>
    <submittedName>
        <fullName evidence="7">Methyltransferase domain-containing protein</fullName>
    </submittedName>
</protein>
<dbReference type="CDD" id="cd02440">
    <property type="entry name" value="AdoMet_MTases"/>
    <property type="match status" value="1"/>
</dbReference>
<dbReference type="EMBL" id="WTYM01000033">
    <property type="protein sequence ID" value="MXO59222.1"/>
    <property type="molecule type" value="Genomic_DNA"/>
</dbReference>
<comment type="similarity">
    <text evidence="1">Belongs to the CFA/CMAS family.</text>
</comment>
<evidence type="ECO:0000256" key="4">
    <source>
        <dbReference type="ARBA" id="ARBA00022691"/>
    </source>
</evidence>
<dbReference type="Pfam" id="PF02353">
    <property type="entry name" value="CMAS"/>
    <property type="match status" value="1"/>
</dbReference>
<dbReference type="GO" id="GO:0032259">
    <property type="term" value="P:methylation"/>
    <property type="evidence" value="ECO:0007669"/>
    <property type="project" value="UniProtKB-KW"/>
</dbReference>
<keyword evidence="4" id="KW-0949">S-adenosyl-L-methionine</keyword>
<name>A0A6I4SY23_9SPHN</name>
<proteinExistence type="inferred from homology"/>
<dbReference type="InterPro" id="IPR003333">
    <property type="entry name" value="CMAS"/>
</dbReference>